<proteinExistence type="predicted"/>
<reference evidence="1" key="1">
    <citation type="submission" date="2019-10" db="EMBL/GenBank/DDBJ databases">
        <authorList>
            <consortium name="DOE Joint Genome Institute"/>
            <person name="Kuo A."/>
            <person name="Miyauchi S."/>
            <person name="Kiss E."/>
            <person name="Drula E."/>
            <person name="Kohler A."/>
            <person name="Sanchez-Garcia M."/>
            <person name="Andreopoulos B."/>
            <person name="Barry K.W."/>
            <person name="Bonito G."/>
            <person name="Buee M."/>
            <person name="Carver A."/>
            <person name="Chen C."/>
            <person name="Cichocki N."/>
            <person name="Clum A."/>
            <person name="Culley D."/>
            <person name="Crous P.W."/>
            <person name="Fauchery L."/>
            <person name="Girlanda M."/>
            <person name="Hayes R."/>
            <person name="Keri Z."/>
            <person name="Labutti K."/>
            <person name="Lipzen A."/>
            <person name="Lombard V."/>
            <person name="Magnuson J."/>
            <person name="Maillard F."/>
            <person name="Morin E."/>
            <person name="Murat C."/>
            <person name="Nolan M."/>
            <person name="Ohm R."/>
            <person name="Pangilinan J."/>
            <person name="Pereira M."/>
            <person name="Perotto S."/>
            <person name="Peter M."/>
            <person name="Riley R."/>
            <person name="Sitrit Y."/>
            <person name="Stielow B."/>
            <person name="Szollosi G."/>
            <person name="Zifcakova L."/>
            <person name="Stursova M."/>
            <person name="Spatafora J.W."/>
            <person name="Tedersoo L."/>
            <person name="Vaario L.-M."/>
            <person name="Yamada A."/>
            <person name="Yan M."/>
            <person name="Wang P."/>
            <person name="Xu J."/>
            <person name="Bruns T."/>
            <person name="Baldrian P."/>
            <person name="Vilgalys R."/>
            <person name="Henrissat B."/>
            <person name="Grigoriev I.V."/>
            <person name="Hibbett D."/>
            <person name="Nagy L.G."/>
            <person name="Martin F.M."/>
        </authorList>
    </citation>
    <scope>NUCLEOTIDE SEQUENCE</scope>
    <source>
        <strain evidence="1">P2</strain>
    </source>
</reference>
<sequence>MSARTQPCFCLVYFLVRWASTNFDCWRKALGTWHLWVCYSPLLYTMVGIEDHSTPLWPGFAH</sequence>
<protein>
    <submittedName>
        <fullName evidence="1">Uncharacterized protein</fullName>
    </submittedName>
</protein>
<name>A0ACB6ZH56_THEGA</name>
<accession>A0ACB6ZH56</accession>
<reference evidence="1" key="2">
    <citation type="journal article" date="2020" name="Nat. Commun.">
        <title>Large-scale genome sequencing of mycorrhizal fungi provides insights into the early evolution of symbiotic traits.</title>
        <authorList>
            <person name="Miyauchi S."/>
            <person name="Kiss E."/>
            <person name="Kuo A."/>
            <person name="Drula E."/>
            <person name="Kohler A."/>
            <person name="Sanchez-Garcia M."/>
            <person name="Morin E."/>
            <person name="Andreopoulos B."/>
            <person name="Barry K.W."/>
            <person name="Bonito G."/>
            <person name="Buee M."/>
            <person name="Carver A."/>
            <person name="Chen C."/>
            <person name="Cichocki N."/>
            <person name="Clum A."/>
            <person name="Culley D."/>
            <person name="Crous P.W."/>
            <person name="Fauchery L."/>
            <person name="Girlanda M."/>
            <person name="Hayes R.D."/>
            <person name="Keri Z."/>
            <person name="LaButti K."/>
            <person name="Lipzen A."/>
            <person name="Lombard V."/>
            <person name="Magnuson J."/>
            <person name="Maillard F."/>
            <person name="Murat C."/>
            <person name="Nolan M."/>
            <person name="Ohm R.A."/>
            <person name="Pangilinan J."/>
            <person name="Pereira M.F."/>
            <person name="Perotto S."/>
            <person name="Peter M."/>
            <person name="Pfister S."/>
            <person name="Riley R."/>
            <person name="Sitrit Y."/>
            <person name="Stielow J.B."/>
            <person name="Szollosi G."/>
            <person name="Zifcakova L."/>
            <person name="Stursova M."/>
            <person name="Spatafora J.W."/>
            <person name="Tedersoo L."/>
            <person name="Vaario L.M."/>
            <person name="Yamada A."/>
            <person name="Yan M."/>
            <person name="Wang P."/>
            <person name="Xu J."/>
            <person name="Bruns T."/>
            <person name="Baldrian P."/>
            <person name="Vilgalys R."/>
            <person name="Dunand C."/>
            <person name="Henrissat B."/>
            <person name="Grigoriev I.V."/>
            <person name="Hibbett D."/>
            <person name="Nagy L.G."/>
            <person name="Martin F.M."/>
        </authorList>
    </citation>
    <scope>NUCLEOTIDE SEQUENCE</scope>
    <source>
        <strain evidence="1">P2</strain>
    </source>
</reference>
<organism evidence="1 2">
    <name type="scientific">Thelephora ganbajun</name>
    <name type="common">Ganba fungus</name>
    <dbReference type="NCBI Taxonomy" id="370292"/>
    <lineage>
        <taxon>Eukaryota</taxon>
        <taxon>Fungi</taxon>
        <taxon>Dikarya</taxon>
        <taxon>Basidiomycota</taxon>
        <taxon>Agaricomycotina</taxon>
        <taxon>Agaricomycetes</taxon>
        <taxon>Thelephorales</taxon>
        <taxon>Thelephoraceae</taxon>
        <taxon>Thelephora</taxon>
    </lineage>
</organism>
<dbReference type="Proteomes" id="UP000886501">
    <property type="component" value="Unassembled WGS sequence"/>
</dbReference>
<gene>
    <name evidence="1" type="ORF">BDM02DRAFT_3235698</name>
</gene>
<keyword evidence="2" id="KW-1185">Reference proteome</keyword>
<comment type="caution">
    <text evidence="1">The sequence shown here is derived from an EMBL/GenBank/DDBJ whole genome shotgun (WGS) entry which is preliminary data.</text>
</comment>
<feature type="non-terminal residue" evidence="1">
    <location>
        <position position="62"/>
    </location>
</feature>
<evidence type="ECO:0000313" key="2">
    <source>
        <dbReference type="Proteomes" id="UP000886501"/>
    </source>
</evidence>
<evidence type="ECO:0000313" key="1">
    <source>
        <dbReference type="EMBL" id="KAF9648909.1"/>
    </source>
</evidence>
<dbReference type="EMBL" id="MU118006">
    <property type="protein sequence ID" value="KAF9648909.1"/>
    <property type="molecule type" value="Genomic_DNA"/>
</dbReference>